<dbReference type="SMART" id="SM00028">
    <property type="entry name" value="TPR"/>
    <property type="match status" value="2"/>
</dbReference>
<dbReference type="EMBL" id="JAHHHD010000039">
    <property type="protein sequence ID" value="MBW4661549.1"/>
    <property type="molecule type" value="Genomic_DNA"/>
</dbReference>
<protein>
    <submittedName>
        <fullName evidence="4">Tetratricopeptide repeat protein</fullName>
    </submittedName>
</protein>
<keyword evidence="1" id="KW-0677">Repeat</keyword>
<dbReference type="InterPro" id="IPR011990">
    <property type="entry name" value="TPR-like_helical_dom_sf"/>
</dbReference>
<dbReference type="PANTHER" id="PTHR45831">
    <property type="entry name" value="LD24721P"/>
    <property type="match status" value="1"/>
</dbReference>
<dbReference type="GO" id="GO:0072380">
    <property type="term" value="C:TRC complex"/>
    <property type="evidence" value="ECO:0007669"/>
    <property type="project" value="TreeGrafter"/>
</dbReference>
<dbReference type="GO" id="GO:0016020">
    <property type="term" value="C:membrane"/>
    <property type="evidence" value="ECO:0007669"/>
    <property type="project" value="TreeGrafter"/>
</dbReference>
<evidence type="ECO:0000313" key="5">
    <source>
        <dbReference type="Proteomes" id="UP000757435"/>
    </source>
</evidence>
<dbReference type="InterPro" id="IPR047150">
    <property type="entry name" value="SGT"/>
</dbReference>
<organism evidence="4 5">
    <name type="scientific">Drouetiella hepatica Uher 2000/2452</name>
    <dbReference type="NCBI Taxonomy" id="904376"/>
    <lineage>
        <taxon>Bacteria</taxon>
        <taxon>Bacillati</taxon>
        <taxon>Cyanobacteriota</taxon>
        <taxon>Cyanophyceae</taxon>
        <taxon>Oculatellales</taxon>
        <taxon>Oculatellaceae</taxon>
        <taxon>Drouetiella</taxon>
    </lineage>
</organism>
<feature type="repeat" description="TPR" evidence="3">
    <location>
        <begin position="15"/>
        <end position="48"/>
    </location>
</feature>
<reference evidence="4" key="1">
    <citation type="submission" date="2021-05" db="EMBL/GenBank/DDBJ databases">
        <authorList>
            <person name="Pietrasiak N."/>
            <person name="Ward R."/>
            <person name="Stajich J.E."/>
            <person name="Kurbessoian T."/>
        </authorList>
    </citation>
    <scope>NUCLEOTIDE SEQUENCE</scope>
    <source>
        <strain evidence="4">UHER 2000/2452</strain>
    </source>
</reference>
<gene>
    <name evidence="4" type="ORF">KME15_23000</name>
</gene>
<dbReference type="GO" id="GO:0060090">
    <property type="term" value="F:molecular adaptor activity"/>
    <property type="evidence" value="ECO:0007669"/>
    <property type="project" value="TreeGrafter"/>
</dbReference>
<sequence length="108" mass="12060">MPTSQLLDSDRAVKAKALFTEGVDQSRQGDYAGAIESFDQALQLNSENADAYGHRCVARHRLGNCQGAIADCQQAAMLYLKQGKPEKHQYALKMLQKLQMSRLEQNVF</sequence>
<dbReference type="Pfam" id="PF13414">
    <property type="entry name" value="TPR_11"/>
    <property type="match status" value="1"/>
</dbReference>
<dbReference type="GO" id="GO:0006620">
    <property type="term" value="P:post-translational protein targeting to endoplasmic reticulum membrane"/>
    <property type="evidence" value="ECO:0007669"/>
    <property type="project" value="TreeGrafter"/>
</dbReference>
<dbReference type="SUPFAM" id="SSF48452">
    <property type="entry name" value="TPR-like"/>
    <property type="match status" value="1"/>
</dbReference>
<evidence type="ECO:0000256" key="1">
    <source>
        <dbReference type="ARBA" id="ARBA00022737"/>
    </source>
</evidence>
<dbReference type="AlphaFoldDB" id="A0A951UQ52"/>
<evidence type="ECO:0000256" key="3">
    <source>
        <dbReference type="PROSITE-ProRule" id="PRU00339"/>
    </source>
</evidence>
<dbReference type="Proteomes" id="UP000757435">
    <property type="component" value="Unassembled WGS sequence"/>
</dbReference>
<reference evidence="4" key="2">
    <citation type="journal article" date="2022" name="Microbiol. Resour. Announc.">
        <title>Metagenome Sequencing to Explore Phylogenomics of Terrestrial Cyanobacteria.</title>
        <authorList>
            <person name="Ward R.D."/>
            <person name="Stajich J.E."/>
            <person name="Johansen J.R."/>
            <person name="Huntemann M."/>
            <person name="Clum A."/>
            <person name="Foster B."/>
            <person name="Foster B."/>
            <person name="Roux S."/>
            <person name="Palaniappan K."/>
            <person name="Varghese N."/>
            <person name="Mukherjee S."/>
            <person name="Reddy T.B.K."/>
            <person name="Daum C."/>
            <person name="Copeland A."/>
            <person name="Chen I.A."/>
            <person name="Ivanova N.N."/>
            <person name="Kyrpides N.C."/>
            <person name="Shapiro N."/>
            <person name="Eloe-Fadrosh E.A."/>
            <person name="Pietrasiak N."/>
        </authorList>
    </citation>
    <scope>NUCLEOTIDE SEQUENCE</scope>
    <source>
        <strain evidence="4">UHER 2000/2452</strain>
    </source>
</reference>
<dbReference type="PROSITE" id="PS50005">
    <property type="entry name" value="TPR"/>
    <property type="match status" value="1"/>
</dbReference>
<keyword evidence="2 3" id="KW-0802">TPR repeat</keyword>
<accession>A0A951UQ52</accession>
<name>A0A951UQ52_9CYAN</name>
<evidence type="ECO:0000256" key="2">
    <source>
        <dbReference type="ARBA" id="ARBA00022803"/>
    </source>
</evidence>
<dbReference type="InterPro" id="IPR019734">
    <property type="entry name" value="TPR_rpt"/>
</dbReference>
<dbReference type="Gene3D" id="1.25.40.10">
    <property type="entry name" value="Tetratricopeptide repeat domain"/>
    <property type="match status" value="1"/>
</dbReference>
<proteinExistence type="predicted"/>
<evidence type="ECO:0000313" key="4">
    <source>
        <dbReference type="EMBL" id="MBW4661549.1"/>
    </source>
</evidence>
<dbReference type="PANTHER" id="PTHR45831:SF2">
    <property type="entry name" value="LD24721P"/>
    <property type="match status" value="1"/>
</dbReference>
<comment type="caution">
    <text evidence="4">The sequence shown here is derived from an EMBL/GenBank/DDBJ whole genome shotgun (WGS) entry which is preliminary data.</text>
</comment>